<organism evidence="2 3">
    <name type="scientific">Brachionus plicatilis</name>
    <name type="common">Marine rotifer</name>
    <name type="synonym">Brachionus muelleri</name>
    <dbReference type="NCBI Taxonomy" id="10195"/>
    <lineage>
        <taxon>Eukaryota</taxon>
        <taxon>Metazoa</taxon>
        <taxon>Spiralia</taxon>
        <taxon>Gnathifera</taxon>
        <taxon>Rotifera</taxon>
        <taxon>Eurotatoria</taxon>
        <taxon>Monogononta</taxon>
        <taxon>Pseudotrocha</taxon>
        <taxon>Ploima</taxon>
        <taxon>Brachionidae</taxon>
        <taxon>Brachionus</taxon>
    </lineage>
</organism>
<sequence length="63" mass="7620">MIFAFRIVHEAFFTLILNAVFEIWSFFVGDGSFERVANKSEYNSYWKNERSHWFPETNKVIDH</sequence>
<dbReference type="Proteomes" id="UP000276133">
    <property type="component" value="Unassembled WGS sequence"/>
</dbReference>
<dbReference type="AlphaFoldDB" id="A0A3M7T7S0"/>
<keyword evidence="1" id="KW-0812">Transmembrane</keyword>
<accession>A0A3M7T7S0</accession>
<proteinExistence type="predicted"/>
<gene>
    <name evidence="2" type="ORF">BpHYR1_026146</name>
</gene>
<protein>
    <submittedName>
        <fullName evidence="2">Uncharacterized protein</fullName>
    </submittedName>
</protein>
<reference evidence="2 3" key="1">
    <citation type="journal article" date="2018" name="Sci. Rep.">
        <title>Genomic signatures of local adaptation to the degree of environmental predictability in rotifers.</title>
        <authorList>
            <person name="Franch-Gras L."/>
            <person name="Hahn C."/>
            <person name="Garcia-Roger E.M."/>
            <person name="Carmona M.J."/>
            <person name="Serra M."/>
            <person name="Gomez A."/>
        </authorList>
    </citation>
    <scope>NUCLEOTIDE SEQUENCE [LARGE SCALE GENOMIC DNA]</scope>
    <source>
        <strain evidence="2">HYR1</strain>
    </source>
</reference>
<dbReference type="EMBL" id="REGN01000173">
    <property type="protein sequence ID" value="RNA43888.1"/>
    <property type="molecule type" value="Genomic_DNA"/>
</dbReference>
<evidence type="ECO:0000256" key="1">
    <source>
        <dbReference type="SAM" id="Phobius"/>
    </source>
</evidence>
<keyword evidence="1" id="KW-1133">Transmembrane helix</keyword>
<keyword evidence="1" id="KW-0472">Membrane</keyword>
<feature type="transmembrane region" description="Helical" evidence="1">
    <location>
        <begin position="7"/>
        <end position="27"/>
    </location>
</feature>
<name>A0A3M7T7S0_BRAPC</name>
<comment type="caution">
    <text evidence="2">The sequence shown here is derived from an EMBL/GenBank/DDBJ whole genome shotgun (WGS) entry which is preliminary data.</text>
</comment>
<keyword evidence="3" id="KW-1185">Reference proteome</keyword>
<evidence type="ECO:0000313" key="3">
    <source>
        <dbReference type="Proteomes" id="UP000276133"/>
    </source>
</evidence>
<evidence type="ECO:0000313" key="2">
    <source>
        <dbReference type="EMBL" id="RNA43888.1"/>
    </source>
</evidence>